<dbReference type="Pfam" id="PF01451">
    <property type="entry name" value="LMWPc"/>
    <property type="match status" value="1"/>
</dbReference>
<gene>
    <name evidence="3" type="ORF">C3B51_14870</name>
</gene>
<evidence type="ECO:0000259" key="2">
    <source>
        <dbReference type="SMART" id="SM00226"/>
    </source>
</evidence>
<dbReference type="SMART" id="SM00226">
    <property type="entry name" value="LMWPc"/>
    <property type="match status" value="1"/>
</dbReference>
<comment type="caution">
    <text evidence="3">The sequence shown here is derived from an EMBL/GenBank/DDBJ whole genome shotgun (WGS) entry which is preliminary data.</text>
</comment>
<dbReference type="AlphaFoldDB" id="A0A4V2E2G8"/>
<dbReference type="PANTHER" id="PTHR43428">
    <property type="entry name" value="ARSENATE REDUCTASE"/>
    <property type="match status" value="1"/>
</dbReference>
<proteinExistence type="predicted"/>
<evidence type="ECO:0000313" key="3">
    <source>
        <dbReference type="EMBL" id="RZM78458.1"/>
    </source>
</evidence>
<feature type="domain" description="Phosphotyrosine protein phosphatase I" evidence="2">
    <location>
        <begin position="4"/>
        <end position="141"/>
    </location>
</feature>
<dbReference type="Gene3D" id="3.40.50.2300">
    <property type="match status" value="1"/>
</dbReference>
<dbReference type="InterPro" id="IPR023485">
    <property type="entry name" value="Ptyr_pPase"/>
</dbReference>
<keyword evidence="1" id="KW-0059">Arsenical resistance</keyword>
<dbReference type="PANTHER" id="PTHR43428:SF1">
    <property type="entry name" value="ARSENATE REDUCTASE"/>
    <property type="match status" value="1"/>
</dbReference>
<name>A0A4V2E2G8_9GAMM</name>
<evidence type="ECO:0000256" key="1">
    <source>
        <dbReference type="ARBA" id="ARBA00022849"/>
    </source>
</evidence>
<evidence type="ECO:0000313" key="4">
    <source>
        <dbReference type="Proteomes" id="UP000292345"/>
    </source>
</evidence>
<dbReference type="Proteomes" id="UP000292345">
    <property type="component" value="Unassembled WGS sequence"/>
</dbReference>
<protein>
    <submittedName>
        <fullName evidence="3">Phosphotyrosine protein phosphatase</fullName>
    </submittedName>
</protein>
<organism evidence="3 4">
    <name type="scientific">Pseudoalteromonas rubra</name>
    <dbReference type="NCBI Taxonomy" id="43658"/>
    <lineage>
        <taxon>Bacteria</taxon>
        <taxon>Pseudomonadati</taxon>
        <taxon>Pseudomonadota</taxon>
        <taxon>Gammaproteobacteria</taxon>
        <taxon>Alteromonadales</taxon>
        <taxon>Pseudoalteromonadaceae</taxon>
        <taxon>Pseudoalteromonas</taxon>
    </lineage>
</organism>
<dbReference type="RefSeq" id="WP_130245547.1">
    <property type="nucleotide sequence ID" value="NZ_PPUZ01000039.1"/>
</dbReference>
<dbReference type="EMBL" id="PPUZ01000039">
    <property type="protein sequence ID" value="RZM78458.1"/>
    <property type="molecule type" value="Genomic_DNA"/>
</dbReference>
<accession>A0A4V2E2G8</accession>
<reference evidence="3 4" key="1">
    <citation type="submission" date="2018-01" db="EMBL/GenBank/DDBJ databases">
        <title>Co-occurrence of chitin degradation, pigmentation and bioactivity in marine Pseudoalteromonas.</title>
        <authorList>
            <person name="Paulsen S."/>
            <person name="Gram L."/>
            <person name="Machado H."/>
        </authorList>
    </citation>
    <scope>NUCLEOTIDE SEQUENCE [LARGE SCALE GENOMIC DNA]</scope>
    <source>
        <strain evidence="3 4">S1946</strain>
    </source>
</reference>
<dbReference type="GO" id="GO:0046685">
    <property type="term" value="P:response to arsenic-containing substance"/>
    <property type="evidence" value="ECO:0007669"/>
    <property type="project" value="UniProtKB-KW"/>
</dbReference>
<dbReference type="SUPFAM" id="SSF52788">
    <property type="entry name" value="Phosphotyrosine protein phosphatases I"/>
    <property type="match status" value="1"/>
</dbReference>
<dbReference type="InterPro" id="IPR036196">
    <property type="entry name" value="Ptyr_pPase_sf"/>
</dbReference>
<sequence>MSTRNIVFLCTANSARSIMAESIFKYLNPKEFSVYSAGSKSSGMVNKYALAFLDSKEIPTEGLTSKSLEQLPFELKEDDMVVAVCGGAIDDVCPLPNFKAQVVRLILPDPAVPNSSEQESTKFFAEVGNYLYETLPKFLEMLRANEPLSYINDYFAQAEKPTLA</sequence>